<sequence length="231" mass="26291">MELMEIPDPVECQVVSRVNRFVVEVKMNRKLQKAYINNTGRLEGYLAKGKRGYCLWKEGGKTEYRLFAVRDGRYAAIIDTQIHMKAFETALEGGMIPWLSGCRILKRNVRLNNSLIDYLIGADGELYLEVKSAVLKRNRMALYPDSPSLRGRRHLEEILNHVRAGGKGAILFIAAVPHIKAFKPNRRADRIISGLIKKGKEYGVIIKSIAIYYSPIDNLIYLQNPDLETKV</sequence>
<dbReference type="CDD" id="cd22358">
    <property type="entry name" value="SfsA-like_archaeal"/>
    <property type="match status" value="1"/>
</dbReference>
<dbReference type="EMBL" id="DRIE01000131">
    <property type="protein sequence ID" value="HEC57804.1"/>
    <property type="molecule type" value="Genomic_DNA"/>
</dbReference>
<comment type="caution">
    <text evidence="3">The sequence shown here is derived from an EMBL/GenBank/DDBJ whole genome shotgun (WGS) entry which is preliminary data.</text>
</comment>
<dbReference type="GO" id="GO:0003677">
    <property type="term" value="F:DNA binding"/>
    <property type="evidence" value="ECO:0007669"/>
    <property type="project" value="InterPro"/>
</dbReference>
<dbReference type="Gene3D" id="2.40.50.580">
    <property type="match status" value="1"/>
</dbReference>
<dbReference type="NCBIfam" id="TIGR00230">
    <property type="entry name" value="sfsA"/>
    <property type="match status" value="1"/>
</dbReference>
<dbReference type="Pfam" id="PF17746">
    <property type="entry name" value="SfsA_N"/>
    <property type="match status" value="1"/>
</dbReference>
<name>A0A7J2S4U9_9EURY</name>
<organism evidence="3">
    <name type="scientific">Candidatus Syntropharchaeum butanivorans</name>
    <dbReference type="NCBI Taxonomy" id="1839936"/>
    <lineage>
        <taxon>Archaea</taxon>
        <taxon>Methanobacteriati</taxon>
        <taxon>Methanobacteriota</taxon>
        <taxon>Stenosarchaea group</taxon>
        <taxon>Methanomicrobia</taxon>
        <taxon>Methanosarcinales</taxon>
        <taxon>ANME-2 cluster</taxon>
        <taxon>Candidatus Syntropharchaeum</taxon>
    </lineage>
</organism>
<feature type="domain" description="Sugar fermentation stimulation protein C-terminal" evidence="1">
    <location>
        <begin position="82"/>
        <end position="213"/>
    </location>
</feature>
<dbReference type="Proteomes" id="UP000885936">
    <property type="component" value="Unassembled WGS sequence"/>
</dbReference>
<reference evidence="3" key="1">
    <citation type="journal article" date="2020" name="mSystems">
        <title>Genome- and Community-Level Interaction Insights into Carbon Utilization and Element Cycling Functions of Hydrothermarchaeota in Hydrothermal Sediment.</title>
        <authorList>
            <person name="Zhou Z."/>
            <person name="Liu Y."/>
            <person name="Xu W."/>
            <person name="Pan J."/>
            <person name="Luo Z.H."/>
            <person name="Li M."/>
        </authorList>
    </citation>
    <scope>NUCLEOTIDE SEQUENCE [LARGE SCALE GENOMIC DNA]</scope>
    <source>
        <strain evidence="3">HyVt-386</strain>
    </source>
</reference>
<dbReference type="InterPro" id="IPR005224">
    <property type="entry name" value="SfsA"/>
</dbReference>
<dbReference type="InterPro" id="IPR041465">
    <property type="entry name" value="SfsA_N"/>
</dbReference>
<accession>A0A7J2S4U9</accession>
<evidence type="ECO:0000259" key="1">
    <source>
        <dbReference type="Pfam" id="PF03749"/>
    </source>
</evidence>
<evidence type="ECO:0000313" key="3">
    <source>
        <dbReference type="EMBL" id="HEC57804.1"/>
    </source>
</evidence>
<feature type="domain" description="SfsA N-terminal OB" evidence="2">
    <location>
        <begin position="15"/>
        <end position="76"/>
    </location>
</feature>
<dbReference type="PANTHER" id="PTHR30545">
    <property type="entry name" value="SUGAR FERMENTATION STIMULATION PROTEIN A"/>
    <property type="match status" value="1"/>
</dbReference>
<dbReference type="Pfam" id="PF03749">
    <property type="entry name" value="SfsA"/>
    <property type="match status" value="1"/>
</dbReference>
<dbReference type="Gene3D" id="3.40.1350.60">
    <property type="match status" value="1"/>
</dbReference>
<proteinExistence type="predicted"/>
<evidence type="ECO:0000259" key="2">
    <source>
        <dbReference type="Pfam" id="PF17746"/>
    </source>
</evidence>
<dbReference type="PANTHER" id="PTHR30545:SF2">
    <property type="entry name" value="SUGAR FERMENTATION STIMULATION PROTEIN A"/>
    <property type="match status" value="1"/>
</dbReference>
<dbReference type="InterPro" id="IPR040452">
    <property type="entry name" value="SfsA_C"/>
</dbReference>
<dbReference type="AlphaFoldDB" id="A0A7J2S4U9"/>
<gene>
    <name evidence="3" type="primary">sfsA</name>
    <name evidence="3" type="ORF">ENI32_08060</name>
</gene>
<protein>
    <submittedName>
        <fullName evidence="3">DNA/RNA nuclease SfsA</fullName>
    </submittedName>
</protein>